<dbReference type="AlphaFoldDB" id="A0A6D2HX19"/>
<dbReference type="Gene3D" id="2.60.120.740">
    <property type="match status" value="1"/>
</dbReference>
<dbReference type="EMBL" id="CACVBM020000444">
    <property type="protein sequence ID" value="CAA7019137.1"/>
    <property type="molecule type" value="Genomic_DNA"/>
</dbReference>
<evidence type="ECO:0000256" key="1">
    <source>
        <dbReference type="SAM" id="MobiDB-lite"/>
    </source>
</evidence>
<dbReference type="CDD" id="cd22842">
    <property type="entry name" value="Gal_Rha_Lectin_BGal"/>
    <property type="match status" value="1"/>
</dbReference>
<evidence type="ECO:0000313" key="3">
    <source>
        <dbReference type="EMBL" id="CAA7019137.1"/>
    </source>
</evidence>
<evidence type="ECO:0000313" key="4">
    <source>
        <dbReference type="Proteomes" id="UP000467841"/>
    </source>
</evidence>
<proteinExistence type="predicted"/>
<feature type="region of interest" description="Disordered" evidence="1">
    <location>
        <begin position="1"/>
        <end position="28"/>
    </location>
</feature>
<dbReference type="InterPro" id="IPR043159">
    <property type="entry name" value="Lectin_gal-bd_sf"/>
</dbReference>
<feature type="domain" description="SUEL-type lectin" evidence="2">
    <location>
        <begin position="46"/>
        <end position="124"/>
    </location>
</feature>
<protein>
    <recommendedName>
        <fullName evidence="2">SUEL-type lectin domain-containing protein</fullName>
    </recommendedName>
</protein>
<organism evidence="3 4">
    <name type="scientific">Microthlaspi erraticum</name>
    <dbReference type="NCBI Taxonomy" id="1685480"/>
    <lineage>
        <taxon>Eukaryota</taxon>
        <taxon>Viridiplantae</taxon>
        <taxon>Streptophyta</taxon>
        <taxon>Embryophyta</taxon>
        <taxon>Tracheophyta</taxon>
        <taxon>Spermatophyta</taxon>
        <taxon>Magnoliopsida</taxon>
        <taxon>eudicotyledons</taxon>
        <taxon>Gunneridae</taxon>
        <taxon>Pentapetalae</taxon>
        <taxon>rosids</taxon>
        <taxon>malvids</taxon>
        <taxon>Brassicales</taxon>
        <taxon>Brassicaceae</taxon>
        <taxon>Coluteocarpeae</taxon>
        <taxon>Microthlaspi</taxon>
    </lineage>
</organism>
<gene>
    <name evidence="3" type="ORF">MERR_LOCUS6372</name>
</gene>
<dbReference type="OrthoDB" id="1100386at2759"/>
<feature type="compositionally biased region" description="Polar residues" evidence="1">
    <location>
        <begin position="14"/>
        <end position="27"/>
    </location>
</feature>
<keyword evidence="4" id="KW-1185">Reference proteome</keyword>
<reference evidence="3" key="1">
    <citation type="submission" date="2020-01" db="EMBL/GenBank/DDBJ databases">
        <authorList>
            <person name="Mishra B."/>
        </authorList>
    </citation>
    <scope>NUCLEOTIDE SEQUENCE [LARGE SCALE GENOMIC DNA]</scope>
</reference>
<dbReference type="GO" id="GO:0030246">
    <property type="term" value="F:carbohydrate binding"/>
    <property type="evidence" value="ECO:0007669"/>
    <property type="project" value="InterPro"/>
</dbReference>
<evidence type="ECO:0000259" key="2">
    <source>
        <dbReference type="PROSITE" id="PS50228"/>
    </source>
</evidence>
<accession>A0A6D2HX19</accession>
<comment type="caution">
    <text evidence="3">The sequence shown here is derived from an EMBL/GenBank/DDBJ whole genome shotgun (WGS) entry which is preliminary data.</text>
</comment>
<dbReference type="Pfam" id="PF02140">
    <property type="entry name" value="SUEL_Lectin"/>
    <property type="match status" value="1"/>
</dbReference>
<dbReference type="InterPro" id="IPR000922">
    <property type="entry name" value="Lectin_gal-bd_dom"/>
</dbReference>
<dbReference type="PROSITE" id="PS50228">
    <property type="entry name" value="SUEL_LECTIN"/>
    <property type="match status" value="1"/>
</dbReference>
<name>A0A6D2HX19_9BRAS</name>
<dbReference type="Proteomes" id="UP000467841">
    <property type="component" value="Unassembled WGS sequence"/>
</dbReference>
<sequence length="126" mass="13341">MDVPLHGHGKRILSGSTRSPRSDSGANGYTVCADTSEVQGKMMPPDFDCQQGDVISAIKFADYGQATGACGTYKRGKCGGRNTLNIVKKRCLGKGKCELLAPGKIFGPTNCKGTIRLVIEATCKKT</sequence>